<feature type="transmembrane region" description="Helical" evidence="1">
    <location>
        <begin position="178"/>
        <end position="199"/>
    </location>
</feature>
<dbReference type="InterPro" id="IPR017732">
    <property type="entry name" value="T4/T6SS_DotU"/>
</dbReference>
<dbReference type="EMBL" id="JADOBH010000006">
    <property type="protein sequence ID" value="MBF7958167.1"/>
    <property type="molecule type" value="Genomic_DNA"/>
</dbReference>
<dbReference type="Proteomes" id="UP000600307">
    <property type="component" value="Unassembled WGS sequence"/>
</dbReference>
<dbReference type="Gene3D" id="1.25.40.590">
    <property type="entry name" value="Type IV / VI secretion system, DotU"/>
    <property type="match status" value="1"/>
</dbReference>
<evidence type="ECO:0000313" key="4">
    <source>
        <dbReference type="Proteomes" id="UP000600307"/>
    </source>
</evidence>
<name>A0ABS0DYX8_9GAMM</name>
<dbReference type="NCBIfam" id="TIGR03349">
    <property type="entry name" value="IV_VI_DotU"/>
    <property type="match status" value="1"/>
</dbReference>
<evidence type="ECO:0000259" key="2">
    <source>
        <dbReference type="Pfam" id="PF09850"/>
    </source>
</evidence>
<dbReference type="RefSeq" id="WP_195818056.1">
    <property type="nucleotide sequence ID" value="NZ_JADOBH010000006.1"/>
</dbReference>
<keyword evidence="4" id="KW-1185">Reference proteome</keyword>
<gene>
    <name evidence="3" type="ORF">IV431_21665</name>
</gene>
<dbReference type="PANTHER" id="PTHR38033">
    <property type="entry name" value="MEMBRANE PROTEIN-RELATED"/>
    <property type="match status" value="1"/>
</dbReference>
<protein>
    <submittedName>
        <fullName evidence="3">DotU family type IV/VI secretion system protein</fullName>
    </submittedName>
</protein>
<comment type="caution">
    <text evidence="3">The sequence shown here is derived from an EMBL/GenBank/DDBJ whole genome shotgun (WGS) entry which is preliminary data.</text>
</comment>
<sequence length="210" mass="23818">MTSIDGLLQGTWLLVISLRQSNCQTGESLYQQGIIQVEAVRKALKGQNISPENIDHITYTQCALLDETASGNISQRVAWQSQPLQVRFFQTFQAGEQLYERIRQVLHQPSPDICVLTCFQRALTLGFQGIYRDKSSPDRQALLNELNELVLAFDFPLNTPVLVDRRFMRRGGWLRSPWLIGGGLLLVTLLISVGLNIQLGQFLHQWLPNQ</sequence>
<proteinExistence type="predicted"/>
<dbReference type="InterPro" id="IPR038522">
    <property type="entry name" value="T4/T6SS_DotU_sf"/>
</dbReference>
<accession>A0ABS0DYX8</accession>
<dbReference type="PANTHER" id="PTHR38033:SF1">
    <property type="entry name" value="DOTU FAMILY TYPE IV_VI SECRETION SYSTEM PROTEIN"/>
    <property type="match status" value="1"/>
</dbReference>
<keyword evidence="1" id="KW-1133">Transmembrane helix</keyword>
<dbReference type="Pfam" id="PF09850">
    <property type="entry name" value="DotU"/>
    <property type="match status" value="1"/>
</dbReference>
<reference evidence="3 4" key="1">
    <citation type="submission" date="2020-11" db="EMBL/GenBank/DDBJ databases">
        <title>Taxonomic investigation of Rahnella spp.</title>
        <authorList>
            <person name="Lee S.D."/>
        </authorList>
    </citation>
    <scope>NUCLEOTIDE SEQUENCE [LARGE SCALE GENOMIC DNA]</scope>
    <source>
        <strain evidence="3 4">SAP-10</strain>
    </source>
</reference>
<keyword evidence="1" id="KW-0812">Transmembrane</keyword>
<evidence type="ECO:0000256" key="1">
    <source>
        <dbReference type="SAM" id="Phobius"/>
    </source>
</evidence>
<dbReference type="NCBIfam" id="NF038239">
    <property type="entry name" value="T6SS_TssL_short"/>
    <property type="match status" value="1"/>
</dbReference>
<feature type="domain" description="Type IV / VI secretion system DotU" evidence="2">
    <location>
        <begin position="7"/>
        <end position="196"/>
    </location>
</feature>
<evidence type="ECO:0000313" key="3">
    <source>
        <dbReference type="EMBL" id="MBF7958167.1"/>
    </source>
</evidence>
<organism evidence="3 4">
    <name type="scientific">Rahnella victoriana</name>
    <dbReference type="NCBI Taxonomy" id="1510570"/>
    <lineage>
        <taxon>Bacteria</taxon>
        <taxon>Pseudomonadati</taxon>
        <taxon>Pseudomonadota</taxon>
        <taxon>Gammaproteobacteria</taxon>
        <taxon>Enterobacterales</taxon>
        <taxon>Yersiniaceae</taxon>
        <taxon>Rahnella</taxon>
    </lineage>
</organism>
<keyword evidence="1" id="KW-0472">Membrane</keyword>